<keyword evidence="3" id="KW-1185">Reference proteome</keyword>
<evidence type="ECO:0000313" key="3">
    <source>
        <dbReference type="Proteomes" id="UP000735302"/>
    </source>
</evidence>
<comment type="caution">
    <text evidence="2">The sequence shown here is derived from an EMBL/GenBank/DDBJ whole genome shotgun (WGS) entry which is preliminary data.</text>
</comment>
<feature type="compositionally biased region" description="Basic and acidic residues" evidence="1">
    <location>
        <begin position="140"/>
        <end position="154"/>
    </location>
</feature>
<reference evidence="2 3" key="1">
    <citation type="journal article" date="2021" name="Elife">
        <title>Chloroplast acquisition without the gene transfer in kleptoplastic sea slugs, Plakobranchus ocellatus.</title>
        <authorList>
            <person name="Maeda T."/>
            <person name="Takahashi S."/>
            <person name="Yoshida T."/>
            <person name="Shimamura S."/>
            <person name="Takaki Y."/>
            <person name="Nagai Y."/>
            <person name="Toyoda A."/>
            <person name="Suzuki Y."/>
            <person name="Arimoto A."/>
            <person name="Ishii H."/>
            <person name="Satoh N."/>
            <person name="Nishiyama T."/>
            <person name="Hasebe M."/>
            <person name="Maruyama T."/>
            <person name="Minagawa J."/>
            <person name="Obokata J."/>
            <person name="Shigenobu S."/>
        </authorList>
    </citation>
    <scope>NUCLEOTIDE SEQUENCE [LARGE SCALE GENOMIC DNA]</scope>
</reference>
<evidence type="ECO:0000256" key="1">
    <source>
        <dbReference type="SAM" id="MobiDB-lite"/>
    </source>
</evidence>
<organism evidence="2 3">
    <name type="scientific">Plakobranchus ocellatus</name>
    <dbReference type="NCBI Taxonomy" id="259542"/>
    <lineage>
        <taxon>Eukaryota</taxon>
        <taxon>Metazoa</taxon>
        <taxon>Spiralia</taxon>
        <taxon>Lophotrochozoa</taxon>
        <taxon>Mollusca</taxon>
        <taxon>Gastropoda</taxon>
        <taxon>Heterobranchia</taxon>
        <taxon>Euthyneura</taxon>
        <taxon>Panpulmonata</taxon>
        <taxon>Sacoglossa</taxon>
        <taxon>Placobranchoidea</taxon>
        <taxon>Plakobranchidae</taxon>
        <taxon>Plakobranchus</taxon>
    </lineage>
</organism>
<dbReference type="AlphaFoldDB" id="A0AAV4AHT0"/>
<evidence type="ECO:0000313" key="2">
    <source>
        <dbReference type="EMBL" id="GFO06330.1"/>
    </source>
</evidence>
<dbReference type="Proteomes" id="UP000735302">
    <property type="component" value="Unassembled WGS sequence"/>
</dbReference>
<gene>
    <name evidence="2" type="ORF">PoB_003283500</name>
</gene>
<proteinExistence type="predicted"/>
<sequence>MAKAVVSAQEKSMEKTAREEYKLSEQDESDVDDTYMTGGHSSKVGVDSLLCSVTDFTQKTECLLDFVHDEYEGEGEERERGYPQYIDGAWPSYSREPWSGAQTNGLHGVIDPEDLHERMELDEQEEEGRSPSYSAGRRLYGGDEERDEREWGGDRRRRRKRQAPVGNYYYLARQNGHTPSRLAGTLKCGQTSMIHVLNVTVGYSDTPYCYQGDGRFQLILMMRRTLIFSHT</sequence>
<feature type="region of interest" description="Disordered" evidence="1">
    <location>
        <begin position="1"/>
        <end position="36"/>
    </location>
</feature>
<feature type="region of interest" description="Disordered" evidence="1">
    <location>
        <begin position="120"/>
        <end position="159"/>
    </location>
</feature>
<dbReference type="EMBL" id="BLXT01003772">
    <property type="protein sequence ID" value="GFO06330.1"/>
    <property type="molecule type" value="Genomic_DNA"/>
</dbReference>
<protein>
    <submittedName>
        <fullName evidence="2">Uncharacterized protein</fullName>
    </submittedName>
</protein>
<feature type="compositionally biased region" description="Basic and acidic residues" evidence="1">
    <location>
        <begin position="11"/>
        <end position="25"/>
    </location>
</feature>
<accession>A0AAV4AHT0</accession>
<name>A0AAV4AHT0_9GAST</name>